<evidence type="ECO:0000313" key="3">
    <source>
        <dbReference type="Proteomes" id="UP000299102"/>
    </source>
</evidence>
<gene>
    <name evidence="2" type="primary">Orct2</name>
    <name evidence="2" type="ORF">EVAR_71915_1</name>
</gene>
<keyword evidence="3" id="KW-1185">Reference proteome</keyword>
<keyword evidence="1" id="KW-0472">Membrane</keyword>
<sequence length="99" mass="11042">MEETDIFASLVLQVIFGILAGIAPEYITYTLSRFIVGATTRCISGSLCHRHGNETHNKPTLETIQDGEEFGKSNRSAECRLENGKELKQLENAENLPKF</sequence>
<keyword evidence="1" id="KW-0812">Transmembrane</keyword>
<dbReference type="Proteomes" id="UP000299102">
    <property type="component" value="Unassembled WGS sequence"/>
</dbReference>
<evidence type="ECO:0000256" key="1">
    <source>
        <dbReference type="SAM" id="Phobius"/>
    </source>
</evidence>
<comment type="caution">
    <text evidence="2">The sequence shown here is derived from an EMBL/GenBank/DDBJ whole genome shotgun (WGS) entry which is preliminary data.</text>
</comment>
<keyword evidence="1" id="KW-1133">Transmembrane helix</keyword>
<accession>A0A4C1SHP4</accession>
<protein>
    <submittedName>
        <fullName evidence="2">Organic cation transporter-like protein</fullName>
    </submittedName>
</protein>
<dbReference type="STRING" id="151549.A0A4C1SHP4"/>
<proteinExistence type="predicted"/>
<name>A0A4C1SHP4_EUMVA</name>
<dbReference type="OrthoDB" id="3936150at2759"/>
<evidence type="ECO:0000313" key="2">
    <source>
        <dbReference type="EMBL" id="GBP00650.1"/>
    </source>
</evidence>
<dbReference type="EMBL" id="BGZK01006785">
    <property type="protein sequence ID" value="GBP00650.1"/>
    <property type="molecule type" value="Genomic_DNA"/>
</dbReference>
<dbReference type="AlphaFoldDB" id="A0A4C1SHP4"/>
<organism evidence="2 3">
    <name type="scientific">Eumeta variegata</name>
    <name type="common">Bagworm moth</name>
    <name type="synonym">Eumeta japonica</name>
    <dbReference type="NCBI Taxonomy" id="151549"/>
    <lineage>
        <taxon>Eukaryota</taxon>
        <taxon>Metazoa</taxon>
        <taxon>Ecdysozoa</taxon>
        <taxon>Arthropoda</taxon>
        <taxon>Hexapoda</taxon>
        <taxon>Insecta</taxon>
        <taxon>Pterygota</taxon>
        <taxon>Neoptera</taxon>
        <taxon>Endopterygota</taxon>
        <taxon>Lepidoptera</taxon>
        <taxon>Glossata</taxon>
        <taxon>Ditrysia</taxon>
        <taxon>Tineoidea</taxon>
        <taxon>Psychidae</taxon>
        <taxon>Oiketicinae</taxon>
        <taxon>Eumeta</taxon>
    </lineage>
</organism>
<reference evidence="2 3" key="1">
    <citation type="journal article" date="2019" name="Commun. Biol.">
        <title>The bagworm genome reveals a unique fibroin gene that provides high tensile strength.</title>
        <authorList>
            <person name="Kono N."/>
            <person name="Nakamura H."/>
            <person name="Ohtoshi R."/>
            <person name="Tomita M."/>
            <person name="Numata K."/>
            <person name="Arakawa K."/>
        </authorList>
    </citation>
    <scope>NUCLEOTIDE SEQUENCE [LARGE SCALE GENOMIC DNA]</scope>
</reference>
<feature type="transmembrane region" description="Helical" evidence="1">
    <location>
        <begin position="6"/>
        <end position="27"/>
    </location>
</feature>